<dbReference type="InterPro" id="IPR054220">
    <property type="entry name" value="DUF6940"/>
</dbReference>
<accession>A0AAD5SB22</accession>
<keyword evidence="2" id="KW-1185">Reference proteome</keyword>
<evidence type="ECO:0000313" key="1">
    <source>
        <dbReference type="EMBL" id="KAJ3041101.1"/>
    </source>
</evidence>
<dbReference type="Proteomes" id="UP001212841">
    <property type="component" value="Unassembled WGS sequence"/>
</dbReference>
<name>A0AAD5SB22_9FUNG</name>
<dbReference type="AlphaFoldDB" id="A0AAD5SB22"/>
<dbReference type="EMBL" id="JADGJD010001508">
    <property type="protein sequence ID" value="KAJ3041101.1"/>
    <property type="molecule type" value="Genomic_DNA"/>
</dbReference>
<reference evidence="1" key="1">
    <citation type="submission" date="2020-05" db="EMBL/GenBank/DDBJ databases">
        <title>Phylogenomic resolution of chytrid fungi.</title>
        <authorList>
            <person name="Stajich J.E."/>
            <person name="Amses K."/>
            <person name="Simmons R."/>
            <person name="Seto K."/>
            <person name="Myers J."/>
            <person name="Bonds A."/>
            <person name="Quandt C.A."/>
            <person name="Barry K."/>
            <person name="Liu P."/>
            <person name="Grigoriev I."/>
            <person name="Longcore J.E."/>
            <person name="James T.Y."/>
        </authorList>
    </citation>
    <scope>NUCLEOTIDE SEQUENCE</scope>
    <source>
        <strain evidence="1">JEL0318</strain>
    </source>
</reference>
<comment type="caution">
    <text evidence="1">The sequence shown here is derived from an EMBL/GenBank/DDBJ whole genome shotgun (WGS) entry which is preliminary data.</text>
</comment>
<organism evidence="1 2">
    <name type="scientific">Rhizophlyctis rosea</name>
    <dbReference type="NCBI Taxonomy" id="64517"/>
    <lineage>
        <taxon>Eukaryota</taxon>
        <taxon>Fungi</taxon>
        <taxon>Fungi incertae sedis</taxon>
        <taxon>Chytridiomycota</taxon>
        <taxon>Chytridiomycota incertae sedis</taxon>
        <taxon>Chytridiomycetes</taxon>
        <taxon>Rhizophlyctidales</taxon>
        <taxon>Rhizophlyctidaceae</taxon>
        <taxon>Rhizophlyctis</taxon>
    </lineage>
</organism>
<proteinExistence type="predicted"/>
<sequence>MPEVSEVQAAPSTSSPFRFVHERLQKGAVFKFRAVTEAGTPVTHLDAMKSMQATDPQFMPGFLDTLATCPFRGYFFETPAMTGKLAGSRDFEYVLVDSPSLAAKDFQPDKKAFEDHLAEPEKNGEPLASFLSLSGDAMLIAPTQHPETATSAYSNIATFSRSAPMQQQKALWKEAATAVLESYESDEHKPFWLSTSGMGVFWLHLRVDTRPKYYAWGPYRKLAAL</sequence>
<gene>
    <name evidence="1" type="ORF">HK097_002379</name>
</gene>
<evidence type="ECO:0000313" key="2">
    <source>
        <dbReference type="Proteomes" id="UP001212841"/>
    </source>
</evidence>
<protein>
    <submittedName>
        <fullName evidence="1">Uncharacterized protein</fullName>
    </submittedName>
</protein>
<dbReference type="Pfam" id="PF22086">
    <property type="entry name" value="DUF6940"/>
    <property type="match status" value="1"/>
</dbReference>